<comment type="caution">
    <text evidence="7">The sequence shown here is derived from an EMBL/GenBank/DDBJ whole genome shotgun (WGS) entry which is preliminary data.</text>
</comment>
<gene>
    <name evidence="7" type="primary">gb00467</name>
    <name evidence="7" type="ORF">PR202_gb00467</name>
</gene>
<dbReference type="GO" id="GO:0005886">
    <property type="term" value="C:plasma membrane"/>
    <property type="evidence" value="ECO:0007669"/>
    <property type="project" value="UniProtKB-SubCell"/>
</dbReference>
<evidence type="ECO:0000256" key="1">
    <source>
        <dbReference type="ARBA" id="ARBA00004651"/>
    </source>
</evidence>
<keyword evidence="8" id="KW-1185">Reference proteome</keyword>
<keyword evidence="5" id="KW-0472">Membrane</keyword>
<dbReference type="Proteomes" id="UP001054889">
    <property type="component" value="Unassembled WGS sequence"/>
</dbReference>
<feature type="region of interest" description="Disordered" evidence="6">
    <location>
        <begin position="1"/>
        <end position="42"/>
    </location>
</feature>
<dbReference type="SUPFAM" id="SSF103473">
    <property type="entry name" value="MFS general substrate transporter"/>
    <property type="match status" value="1"/>
</dbReference>
<reference evidence="7" key="2">
    <citation type="submission" date="2021-12" db="EMBL/GenBank/DDBJ databases">
        <title>Resequencing data analysis of finger millet.</title>
        <authorList>
            <person name="Hatakeyama M."/>
            <person name="Aluri S."/>
            <person name="Balachadran M.T."/>
            <person name="Sivarajan S.R."/>
            <person name="Poveda L."/>
            <person name="Shimizu-Inatsugi R."/>
            <person name="Schlapbach R."/>
            <person name="Sreeman S.M."/>
            <person name="Shimizu K.K."/>
        </authorList>
    </citation>
    <scope>NUCLEOTIDE SEQUENCE</scope>
</reference>
<keyword evidence="3" id="KW-0812">Transmembrane</keyword>
<dbReference type="AlphaFoldDB" id="A0AAV5DTZ0"/>
<name>A0AAV5DTZ0_ELECO</name>
<evidence type="ECO:0000313" key="7">
    <source>
        <dbReference type="EMBL" id="GJN13729.1"/>
    </source>
</evidence>
<dbReference type="Gene3D" id="1.20.1250.20">
    <property type="entry name" value="MFS general substrate transporter like domains"/>
    <property type="match status" value="1"/>
</dbReference>
<comment type="subcellular location">
    <subcellularLocation>
        <location evidence="1">Cell membrane</location>
        <topology evidence="1">Multi-pass membrane protein</topology>
    </subcellularLocation>
</comment>
<proteinExistence type="predicted"/>
<organism evidence="7 8">
    <name type="scientific">Eleusine coracana subsp. coracana</name>
    <dbReference type="NCBI Taxonomy" id="191504"/>
    <lineage>
        <taxon>Eukaryota</taxon>
        <taxon>Viridiplantae</taxon>
        <taxon>Streptophyta</taxon>
        <taxon>Embryophyta</taxon>
        <taxon>Tracheophyta</taxon>
        <taxon>Spermatophyta</taxon>
        <taxon>Magnoliopsida</taxon>
        <taxon>Liliopsida</taxon>
        <taxon>Poales</taxon>
        <taxon>Poaceae</taxon>
        <taxon>PACMAD clade</taxon>
        <taxon>Chloridoideae</taxon>
        <taxon>Cynodonteae</taxon>
        <taxon>Eleusininae</taxon>
        <taxon>Eleusine</taxon>
    </lineage>
</organism>
<evidence type="ECO:0008006" key="9">
    <source>
        <dbReference type="Google" id="ProtNLM"/>
    </source>
</evidence>
<dbReference type="InterPro" id="IPR036259">
    <property type="entry name" value="MFS_trans_sf"/>
</dbReference>
<evidence type="ECO:0000256" key="4">
    <source>
        <dbReference type="ARBA" id="ARBA00022989"/>
    </source>
</evidence>
<evidence type="ECO:0000256" key="6">
    <source>
        <dbReference type="SAM" id="MobiDB-lite"/>
    </source>
</evidence>
<evidence type="ECO:0000256" key="5">
    <source>
        <dbReference type="ARBA" id="ARBA00023136"/>
    </source>
</evidence>
<dbReference type="Pfam" id="PF07690">
    <property type="entry name" value="MFS_1"/>
    <property type="match status" value="1"/>
</dbReference>
<dbReference type="InterPro" id="IPR011701">
    <property type="entry name" value="MFS"/>
</dbReference>
<sequence length="117" mass="11743">MASASKTSCPFRGVPSISSSSTPAPQAQPCTTARTSSPSGPSSLGGHAFLVSISNTFLQVAISRGLHGIGITLVVPSIQSLVADSTNDGTRDLAFGWLELASNLGLISGGFVGLLLA</sequence>
<dbReference type="GO" id="GO:0022857">
    <property type="term" value="F:transmembrane transporter activity"/>
    <property type="evidence" value="ECO:0007669"/>
    <property type="project" value="InterPro"/>
</dbReference>
<dbReference type="PANTHER" id="PTHR43124">
    <property type="entry name" value="PURINE EFFLUX PUMP PBUE"/>
    <property type="match status" value="1"/>
</dbReference>
<feature type="compositionally biased region" description="Low complexity" evidence="6">
    <location>
        <begin position="15"/>
        <end position="29"/>
    </location>
</feature>
<keyword evidence="2" id="KW-1003">Cell membrane</keyword>
<evidence type="ECO:0000313" key="8">
    <source>
        <dbReference type="Proteomes" id="UP001054889"/>
    </source>
</evidence>
<keyword evidence="4" id="KW-1133">Transmembrane helix</keyword>
<reference evidence="7" key="1">
    <citation type="journal article" date="2018" name="DNA Res.">
        <title>Multiple hybrid de novo genome assembly of finger millet, an orphan allotetraploid crop.</title>
        <authorList>
            <person name="Hatakeyama M."/>
            <person name="Aluri S."/>
            <person name="Balachadran M.T."/>
            <person name="Sivarajan S.R."/>
            <person name="Patrignani A."/>
            <person name="Gruter S."/>
            <person name="Poveda L."/>
            <person name="Shimizu-Inatsugi R."/>
            <person name="Baeten J."/>
            <person name="Francoijs K.J."/>
            <person name="Nataraja K.N."/>
            <person name="Reddy Y.A.N."/>
            <person name="Phadnis S."/>
            <person name="Ravikumar R.L."/>
            <person name="Schlapbach R."/>
            <person name="Sreeman S.M."/>
            <person name="Shimizu K.K."/>
        </authorList>
    </citation>
    <scope>NUCLEOTIDE SEQUENCE</scope>
</reference>
<accession>A0AAV5DTZ0</accession>
<dbReference type="PANTHER" id="PTHR43124:SF3">
    <property type="entry name" value="CHLORAMPHENICOL EFFLUX PUMP RV0191"/>
    <property type="match status" value="1"/>
</dbReference>
<evidence type="ECO:0000256" key="3">
    <source>
        <dbReference type="ARBA" id="ARBA00022692"/>
    </source>
</evidence>
<protein>
    <recommendedName>
        <fullName evidence="9">Major facilitator superfamily (MFS) profile domain-containing protein</fullName>
    </recommendedName>
</protein>
<evidence type="ECO:0000256" key="2">
    <source>
        <dbReference type="ARBA" id="ARBA00022475"/>
    </source>
</evidence>
<dbReference type="EMBL" id="BQKI01000071">
    <property type="protein sequence ID" value="GJN13729.1"/>
    <property type="molecule type" value="Genomic_DNA"/>
</dbReference>
<dbReference type="InterPro" id="IPR050189">
    <property type="entry name" value="MFS_Efflux_Transporters"/>
</dbReference>